<keyword evidence="1" id="KW-1133">Transmembrane helix</keyword>
<dbReference type="RefSeq" id="WP_218563381.1">
    <property type="nucleotide sequence ID" value="NZ_CP076643.1"/>
</dbReference>
<dbReference type="EMBL" id="CP076643">
    <property type="protein sequence ID" value="QXO19236.1"/>
    <property type="molecule type" value="Genomic_DNA"/>
</dbReference>
<reference evidence="2" key="1">
    <citation type="submission" date="2021-06" db="EMBL/GenBank/DDBJ databases">
        <title>Vibrio nov. sp., novel gut bacterium isolated from Yellow Sea oyster.</title>
        <authorList>
            <person name="Muhammad N."/>
            <person name="Nguyen T.H."/>
            <person name="Lee Y.-J."/>
            <person name="Ko J."/>
            <person name="Kim S.-G."/>
        </authorList>
    </citation>
    <scope>NUCLEOTIDE SEQUENCE</scope>
    <source>
        <strain evidence="2">OG9-811</strain>
    </source>
</reference>
<proteinExistence type="predicted"/>
<feature type="transmembrane region" description="Helical" evidence="1">
    <location>
        <begin position="57"/>
        <end position="79"/>
    </location>
</feature>
<keyword evidence="3" id="KW-1185">Reference proteome</keyword>
<feature type="transmembrane region" description="Helical" evidence="1">
    <location>
        <begin position="6"/>
        <end position="25"/>
    </location>
</feature>
<dbReference type="AlphaFoldDB" id="A0A975UDT0"/>
<dbReference type="KEGG" id="vos:KNV97_13715"/>
<keyword evidence="1" id="KW-0472">Membrane</keyword>
<feature type="transmembrane region" description="Helical" evidence="1">
    <location>
        <begin position="32"/>
        <end position="51"/>
    </location>
</feature>
<keyword evidence="1" id="KW-0812">Transmembrane</keyword>
<evidence type="ECO:0000313" key="2">
    <source>
        <dbReference type="EMBL" id="QXO19236.1"/>
    </source>
</evidence>
<protein>
    <submittedName>
        <fullName evidence="2">WYL domain-containing protein</fullName>
    </submittedName>
</protein>
<evidence type="ECO:0000313" key="3">
    <source>
        <dbReference type="Proteomes" id="UP000694232"/>
    </source>
</evidence>
<organism evidence="2 3">
    <name type="scientific">Vibrio ostreae</name>
    <dbReference type="NCBI Taxonomy" id="2841925"/>
    <lineage>
        <taxon>Bacteria</taxon>
        <taxon>Pseudomonadati</taxon>
        <taxon>Pseudomonadota</taxon>
        <taxon>Gammaproteobacteria</taxon>
        <taxon>Vibrionales</taxon>
        <taxon>Vibrionaceae</taxon>
        <taxon>Vibrio</taxon>
    </lineage>
</organism>
<accession>A0A975UDT0</accession>
<sequence length="262" mass="29958">MDKVVSTKLKLGIILIPIVFSWFTLKKGYSPLARVVSFSWLALTLVVVMSGNEQTGVLIGVIALGAFTYAIISLFIFVFNKVTQRKEKMLSIINDDEQWAEYCIRKNLTPSAQKFVLKTYGIEKEPVELPTADIKVKVSVSSTSTSEHEREWKSYDSVDTWKQDCKVLWTGTTKDIEFSYSSSCSRPKERRTLTPQEFGIDGNGSGYIKGICHKSNEQRTFKLHNFETKIKVGSQRFDPDEWVEKYLHLDTYDLYQKYGASI</sequence>
<gene>
    <name evidence="2" type="ORF">KNV97_13715</name>
</gene>
<evidence type="ECO:0000256" key="1">
    <source>
        <dbReference type="SAM" id="Phobius"/>
    </source>
</evidence>
<name>A0A975UDT0_9VIBR</name>
<dbReference type="Proteomes" id="UP000694232">
    <property type="component" value="Chromosome 1"/>
</dbReference>